<sequence length="250" mass="28517">MREQAAFEARTLVRQSNVCVISTISKNLAGYPFGSVSPFMSDNEGRLIFYIAGIAQHSRNLTENSKMCATVFDAAEQGDQNAHARVTIVGDAAPVPQDEHDALLTRYERQYPEAISYRQAHDFQLWRMDVKRVRYIGGFGHIFWIEKDEWQQSAPQWNLEDEAHMVNHMNQDHSDANRLILKLTHCIDSDDVVMTTLVSDGCYLRANEKNYYVQFDTPCLESTDVRKALVKLTKAAREQSEHKESAEITG</sequence>
<comment type="caution">
    <text evidence="3">The sequence shown here is derived from an EMBL/GenBank/DDBJ whole genome shotgun (WGS) entry which is preliminary data.</text>
</comment>
<dbReference type="SUPFAM" id="SSF50475">
    <property type="entry name" value="FMN-binding split barrel"/>
    <property type="match status" value="1"/>
</dbReference>
<organism evidence="3 4">
    <name type="scientific">Pseudoalteromonas byunsanensis</name>
    <dbReference type="NCBI Taxonomy" id="327939"/>
    <lineage>
        <taxon>Bacteria</taxon>
        <taxon>Pseudomonadati</taxon>
        <taxon>Pseudomonadota</taxon>
        <taxon>Gammaproteobacteria</taxon>
        <taxon>Alteromonadales</taxon>
        <taxon>Pseudoalteromonadaceae</taxon>
        <taxon>Pseudoalteromonas</taxon>
    </lineage>
</organism>
<dbReference type="Pfam" id="PF10615">
    <property type="entry name" value="DUF2470"/>
    <property type="match status" value="1"/>
</dbReference>
<dbReference type="EMBL" id="MNAN01000032">
    <property type="protein sequence ID" value="OHU94931.1"/>
    <property type="molecule type" value="Genomic_DNA"/>
</dbReference>
<dbReference type="OrthoDB" id="9776211at2"/>
<dbReference type="PANTHER" id="PTHR13343:SF17">
    <property type="entry name" value="CELLULAR REPRESSOR OF E1A-STIMULATED GENES, ISOFORM A"/>
    <property type="match status" value="1"/>
</dbReference>
<proteinExistence type="predicted"/>
<protein>
    <submittedName>
        <fullName evidence="3">Heme iron utilization protein</fullName>
    </submittedName>
</protein>
<dbReference type="Pfam" id="PF13883">
    <property type="entry name" value="CREG_beta-barrel"/>
    <property type="match status" value="1"/>
</dbReference>
<accession>A0A1S1N682</accession>
<evidence type="ECO:0000313" key="4">
    <source>
        <dbReference type="Proteomes" id="UP000180253"/>
    </source>
</evidence>
<feature type="domain" description="CREG-like beta-barrel" evidence="2">
    <location>
        <begin position="2"/>
        <end position="151"/>
    </location>
</feature>
<dbReference type="STRING" id="327939.BIW53_12990"/>
<dbReference type="AlphaFoldDB" id="A0A1S1N682"/>
<dbReference type="PANTHER" id="PTHR13343">
    <property type="entry name" value="CREG1 PROTEIN"/>
    <property type="match status" value="1"/>
</dbReference>
<name>A0A1S1N682_9GAMM</name>
<feature type="domain" description="DUF2470" evidence="1">
    <location>
        <begin position="163"/>
        <end position="232"/>
    </location>
</feature>
<dbReference type="Proteomes" id="UP000180253">
    <property type="component" value="Unassembled WGS sequence"/>
</dbReference>
<evidence type="ECO:0000313" key="3">
    <source>
        <dbReference type="EMBL" id="OHU94931.1"/>
    </source>
</evidence>
<dbReference type="RefSeq" id="WP_070992447.1">
    <property type="nucleotide sequence ID" value="NZ_CBCSHD010000007.1"/>
</dbReference>
<dbReference type="Gene3D" id="3.20.180.10">
    <property type="entry name" value="PNP-oxidase-like"/>
    <property type="match status" value="1"/>
</dbReference>
<dbReference type="InterPro" id="IPR055343">
    <property type="entry name" value="CREG_beta-barrel"/>
</dbReference>
<gene>
    <name evidence="3" type="ORF">BIW53_12990</name>
</gene>
<dbReference type="Gene3D" id="2.30.110.10">
    <property type="entry name" value="Electron Transport, Fmn-binding Protein, Chain A"/>
    <property type="match status" value="1"/>
</dbReference>
<evidence type="ECO:0000259" key="2">
    <source>
        <dbReference type="Pfam" id="PF13883"/>
    </source>
</evidence>
<keyword evidence="4" id="KW-1185">Reference proteome</keyword>
<evidence type="ECO:0000259" key="1">
    <source>
        <dbReference type="Pfam" id="PF10615"/>
    </source>
</evidence>
<dbReference type="InterPro" id="IPR037119">
    <property type="entry name" value="Haem_oxidase_HugZ-like_sf"/>
</dbReference>
<reference evidence="3 4" key="1">
    <citation type="submission" date="2016-10" db="EMBL/GenBank/DDBJ databases">
        <title>Pseudoalteromonas amylolytica sp. nov., isolated from the surface seawater.</title>
        <authorList>
            <person name="Wu Y.-H."/>
            <person name="Cheng H."/>
            <person name="Jin X.-B."/>
            <person name="Wang C.-S."/>
            <person name="Xu X.-W."/>
        </authorList>
    </citation>
    <scope>NUCLEOTIDE SEQUENCE [LARGE SCALE GENOMIC DNA]</scope>
    <source>
        <strain evidence="3 4">JCM 12483</strain>
    </source>
</reference>
<dbReference type="GO" id="GO:0005737">
    <property type="term" value="C:cytoplasm"/>
    <property type="evidence" value="ECO:0007669"/>
    <property type="project" value="UniProtKB-ARBA"/>
</dbReference>
<dbReference type="InterPro" id="IPR012349">
    <property type="entry name" value="Split_barrel_FMN-bd"/>
</dbReference>
<dbReference type="InterPro" id="IPR019595">
    <property type="entry name" value="DUF2470"/>
</dbReference>